<dbReference type="Gene3D" id="1.25.40.10">
    <property type="entry name" value="Tetratricopeptide repeat domain"/>
    <property type="match status" value="4"/>
</dbReference>
<evidence type="ECO:0000259" key="4">
    <source>
        <dbReference type="Pfam" id="PF01348"/>
    </source>
</evidence>
<feature type="repeat" description="PPR" evidence="3">
    <location>
        <begin position="1076"/>
        <end position="1110"/>
    </location>
</feature>
<keyword evidence="1" id="KW-0677">Repeat</keyword>
<reference evidence="5" key="1">
    <citation type="submission" date="2022-04" db="EMBL/GenBank/DDBJ databases">
        <title>Carnegiea gigantea Genome sequencing and assembly v2.</title>
        <authorList>
            <person name="Copetti D."/>
            <person name="Sanderson M.J."/>
            <person name="Burquez A."/>
            <person name="Wojciechowski M.F."/>
        </authorList>
    </citation>
    <scope>NUCLEOTIDE SEQUENCE</scope>
    <source>
        <strain evidence="5">SGP5-SGP5p</strain>
        <tissue evidence="5">Aerial part</tissue>
    </source>
</reference>
<dbReference type="GO" id="GO:0003964">
    <property type="term" value="F:RNA-directed DNA polymerase activity"/>
    <property type="evidence" value="ECO:0007669"/>
    <property type="project" value="TreeGrafter"/>
</dbReference>
<dbReference type="EMBL" id="JAKOGI010000019">
    <property type="protein sequence ID" value="KAJ8449800.1"/>
    <property type="molecule type" value="Genomic_DNA"/>
</dbReference>
<dbReference type="NCBIfam" id="TIGR00756">
    <property type="entry name" value="PPR"/>
    <property type="match status" value="3"/>
</dbReference>
<gene>
    <name evidence="5" type="ORF">Cgig2_001456</name>
</gene>
<dbReference type="Pfam" id="PF01348">
    <property type="entry name" value="Intron_maturas2"/>
    <property type="match status" value="1"/>
</dbReference>
<comment type="caution">
    <text evidence="5">The sequence shown here is derived from an EMBL/GenBank/DDBJ whole genome shotgun (WGS) entry which is preliminary data.</text>
</comment>
<feature type="domain" description="Domain X" evidence="4">
    <location>
        <begin position="539"/>
        <end position="641"/>
    </location>
</feature>
<dbReference type="Pfam" id="PF13041">
    <property type="entry name" value="PPR_2"/>
    <property type="match status" value="2"/>
</dbReference>
<dbReference type="GO" id="GO:0005739">
    <property type="term" value="C:mitochondrion"/>
    <property type="evidence" value="ECO:0007669"/>
    <property type="project" value="TreeGrafter"/>
</dbReference>
<evidence type="ECO:0000256" key="1">
    <source>
        <dbReference type="ARBA" id="ARBA00022737"/>
    </source>
</evidence>
<evidence type="ECO:0000256" key="3">
    <source>
        <dbReference type="PROSITE-ProRule" id="PRU00708"/>
    </source>
</evidence>
<sequence length="1403" mass="159272">MLFGLRSIRVSPSSRTKLSSSSLSLVAFSHLYSAISLALSSDSPPLNPPKPLTQPQLKTLVLSHYRHGRFSNLLQNVVASPSFLLTASQNLASTRPHELTFDSVSAHFDLHQLGRELARNEFEPVSCCVRLPPSRKNGESLVLPNLKLKVVIEALRMVLEIVYDGGFATFVYGGRPGLGRHTAVRYLKNSVENPNWWFTLVFNRAYFDSRHVGRLCSIIGERIDDGLLIGLVKKLFECGVLRIELGGGYLGKGLPQECGLCAILINIYLNGFDKKIQKIRLRINEANPKVDDVSDAVIYKPVKIYAVRYLDEMFLITSGSKVLAMDLLNWVVKYLENELDLKVDRLKTAIHSAVSEKIDFLGMELQAVPPSVLRPPLSEKAIRARKKYLRQKQVRAAELKNARERNRRKLGLKIFSHVFKKLKQSNGFKFEYQIEDEVTEIFRSWADEVVQEFFESLEERWNWHRQLTAGDFLSLKRIRDQLPQELVDAYDKFQEEVDKHLNPMKLKKAIEEEERKAREEEERKYSERTVEDLTKLCMKVAAPIELIRKAVRLVGFTNDMGRPRPISLLIALEDADIIKWYAGIGRRWLEYFCCCRNFQMVKTTVTYHLRFSCLLTLAEKHESTKSETIRHFSKDLKVLDLNGNEEMYFPSEREVKSMGDGYFSDPKPVDGALTLALIRLAYDEPSYTCVAHFCDRKDTITYRVWLLQTRLDIDPMDQKKWVPGIDLQSLKVIHGHLIVSSQIQYNPIASELVNLYAKFGDFGSSLTVRGSFQERSPKVWNLVMKSALDLGNFEMGISIFRQMKELGIQHDSFTLPVVNQLYMMLGCGVRCAKMTHCVGIRMGFSSDLYFCNTLMEYYVKCDCVSVAHKLFDEMPLRDDVSWTSLISGYVNEGKLMQSFELFTEMRRQLEPNFVTVITMLRACSCWNANSGKQFHGYLLKQGFLIDSSVRNSLLQIYTNKGAMEDVENLFSELGAVDVVAWNILISFYLSIGTMEVLVGKFQDMLSEVAPSVETLTLIASALSKSGSFCQGQELHCFATKKGLGDRILLTCLMDLYAKFGHLDESVRVFREVPCPTTVTRSTLMRGFIEQGQYDDAIRLFRKLQSVGVELTANIMENLLDICVDTGALHLGKETHGYFFRNSSSNAAETNSVLETAILNMYIRCGSISSARHCFNMMVDKDVVVWTSMIEGLGTFGLGLEALEHFSQMLKEGIEPNPITFLSVLSACSHAGLTHEGCKLLFEMKWRFGFNPDLNHYTCIVDLLGRSGKLKEALVMILKMALCPDSRIWGALLSASRVYMDRKVGEYALKRLVELEPDNVGYQIVFSNMQASAEQWDEVEELRSTVAWAHSNKAPGWSCIEANGEIQGFVSGDRAHVGAGIIYELLGFLSRHMKDPDMYTVKLN</sequence>
<dbReference type="Pfam" id="PF20431">
    <property type="entry name" value="E_motif"/>
    <property type="match status" value="1"/>
</dbReference>
<dbReference type="GO" id="GO:0090615">
    <property type="term" value="P:mitochondrial mRNA processing"/>
    <property type="evidence" value="ECO:0007669"/>
    <property type="project" value="TreeGrafter"/>
</dbReference>
<dbReference type="OrthoDB" id="658143at2759"/>
<dbReference type="PANTHER" id="PTHR33642">
    <property type="entry name" value="COX1/OXI3 INTRON 1 PROTEIN-RELATED"/>
    <property type="match status" value="1"/>
</dbReference>
<dbReference type="InterPro" id="IPR046848">
    <property type="entry name" value="E_motif"/>
</dbReference>
<feature type="repeat" description="PPR" evidence="3">
    <location>
        <begin position="776"/>
        <end position="810"/>
    </location>
</feature>
<feature type="repeat" description="PPR" evidence="3">
    <location>
        <begin position="878"/>
        <end position="908"/>
    </location>
</feature>
<evidence type="ECO:0000256" key="2">
    <source>
        <dbReference type="ARBA" id="ARBA00061659"/>
    </source>
</evidence>
<name>A0A9Q1KVG0_9CARY</name>
<dbReference type="CDD" id="cd01651">
    <property type="entry name" value="RT_G2_intron"/>
    <property type="match status" value="1"/>
</dbReference>
<dbReference type="Proteomes" id="UP001153076">
    <property type="component" value="Unassembled WGS sequence"/>
</dbReference>
<dbReference type="GO" id="GO:0016556">
    <property type="term" value="P:mRNA modification"/>
    <property type="evidence" value="ECO:0007669"/>
    <property type="project" value="UniProtKB-ARBA"/>
</dbReference>
<dbReference type="PROSITE" id="PS51375">
    <property type="entry name" value="PPR"/>
    <property type="match status" value="4"/>
</dbReference>
<organism evidence="5 6">
    <name type="scientific">Carnegiea gigantea</name>
    <dbReference type="NCBI Taxonomy" id="171969"/>
    <lineage>
        <taxon>Eukaryota</taxon>
        <taxon>Viridiplantae</taxon>
        <taxon>Streptophyta</taxon>
        <taxon>Embryophyta</taxon>
        <taxon>Tracheophyta</taxon>
        <taxon>Spermatophyta</taxon>
        <taxon>Magnoliopsida</taxon>
        <taxon>eudicotyledons</taxon>
        <taxon>Gunneridae</taxon>
        <taxon>Pentapetalae</taxon>
        <taxon>Caryophyllales</taxon>
        <taxon>Cactineae</taxon>
        <taxon>Cactaceae</taxon>
        <taxon>Cactoideae</taxon>
        <taxon>Echinocereeae</taxon>
        <taxon>Carnegiea</taxon>
    </lineage>
</organism>
<comment type="similarity">
    <text evidence="2">Belongs to the PPR family. PCMP-E subfamily.</text>
</comment>
<dbReference type="Pfam" id="PF01535">
    <property type="entry name" value="PPR"/>
    <property type="match status" value="5"/>
</dbReference>
<dbReference type="FunFam" id="1.25.40.10:FF:000277">
    <property type="entry name" value="Pentatricopeptide repeat-containing protein, mitochondrial"/>
    <property type="match status" value="1"/>
</dbReference>
<dbReference type="GO" id="GO:0006315">
    <property type="term" value="P:homing of group II introns"/>
    <property type="evidence" value="ECO:0007669"/>
    <property type="project" value="TreeGrafter"/>
</dbReference>
<dbReference type="InterPro" id="IPR011990">
    <property type="entry name" value="TPR-like_helical_dom_sf"/>
</dbReference>
<keyword evidence="6" id="KW-1185">Reference proteome</keyword>
<dbReference type="InterPro" id="IPR002885">
    <property type="entry name" value="PPR_rpt"/>
</dbReference>
<feature type="repeat" description="PPR" evidence="3">
    <location>
        <begin position="1181"/>
        <end position="1215"/>
    </location>
</feature>
<evidence type="ECO:0000313" key="5">
    <source>
        <dbReference type="EMBL" id="KAJ8449800.1"/>
    </source>
</evidence>
<protein>
    <recommendedName>
        <fullName evidence="4">Domain X domain-containing protein</fullName>
    </recommendedName>
</protein>
<dbReference type="PANTHER" id="PTHR33642:SF4">
    <property type="entry name" value="COX1_OXI3 INTRON 1 PROTEIN-RELATED"/>
    <property type="match status" value="1"/>
</dbReference>
<proteinExistence type="inferred from homology"/>
<dbReference type="InterPro" id="IPR024937">
    <property type="entry name" value="Domain_X"/>
</dbReference>
<evidence type="ECO:0000313" key="6">
    <source>
        <dbReference type="Proteomes" id="UP001153076"/>
    </source>
</evidence>
<accession>A0A9Q1KVG0</accession>